<evidence type="ECO:0000313" key="4">
    <source>
        <dbReference type="Proteomes" id="UP000012081"/>
    </source>
</evidence>
<dbReference type="GO" id="GO:0016757">
    <property type="term" value="F:glycosyltransferase activity"/>
    <property type="evidence" value="ECO:0007669"/>
    <property type="project" value="InterPro"/>
</dbReference>
<gene>
    <name evidence="3" type="ORF">I532_19796</name>
</gene>
<accession>M8DBV0</accession>
<dbReference type="Gene3D" id="3.40.50.2000">
    <property type="entry name" value="Glycogen Phosphorylase B"/>
    <property type="match status" value="2"/>
</dbReference>
<dbReference type="SUPFAM" id="SSF53756">
    <property type="entry name" value="UDP-Glycosyltransferase/glycogen phosphorylase"/>
    <property type="match status" value="1"/>
</dbReference>
<dbReference type="Pfam" id="PF13439">
    <property type="entry name" value="Glyco_transf_4"/>
    <property type="match status" value="1"/>
</dbReference>
<organism evidence="3 4">
    <name type="scientific">Brevibacillus borstelensis AK1</name>
    <dbReference type="NCBI Taxonomy" id="1300222"/>
    <lineage>
        <taxon>Bacteria</taxon>
        <taxon>Bacillati</taxon>
        <taxon>Bacillota</taxon>
        <taxon>Bacilli</taxon>
        <taxon>Bacillales</taxon>
        <taxon>Paenibacillaceae</taxon>
        <taxon>Brevibacillus</taxon>
    </lineage>
</organism>
<comment type="caution">
    <text evidence="3">The sequence shown here is derived from an EMBL/GenBank/DDBJ whole genome shotgun (WGS) entry which is preliminary data.</text>
</comment>
<dbReference type="RefSeq" id="WP_003390404.1">
    <property type="nucleotide sequence ID" value="NZ_APBN01000011.1"/>
</dbReference>
<dbReference type="GeneID" id="89499760"/>
<evidence type="ECO:0000259" key="2">
    <source>
        <dbReference type="Pfam" id="PF13439"/>
    </source>
</evidence>
<evidence type="ECO:0000313" key="3">
    <source>
        <dbReference type="EMBL" id="EMT50883.1"/>
    </source>
</evidence>
<dbReference type="PANTHER" id="PTHR12526">
    <property type="entry name" value="GLYCOSYLTRANSFERASE"/>
    <property type="match status" value="1"/>
</dbReference>
<keyword evidence="3" id="KW-0808">Transferase</keyword>
<dbReference type="InterPro" id="IPR028098">
    <property type="entry name" value="Glyco_trans_4-like_N"/>
</dbReference>
<dbReference type="OrthoDB" id="9815550at2"/>
<feature type="domain" description="Glycosyl transferase family 1" evidence="1">
    <location>
        <begin position="225"/>
        <end position="375"/>
    </location>
</feature>
<dbReference type="EMBL" id="APBN01000011">
    <property type="protein sequence ID" value="EMT50883.1"/>
    <property type="molecule type" value="Genomic_DNA"/>
</dbReference>
<sequence>MRILIATYWYLPHVGGVNTYVNVLRKELMAAGHQVDVLAHHPDMQKYYIVHSGRYLTKAKIKQVVYDNVLKYFETSQPYVDDWIRWREIERYSFELAAISFNLKQYDLIHTQDIISTRALSRVKPPNVPLVATIHGLLATEHMLSGDVTSKQSLPWKYVCKEEYYGATSATKTMVPTSWLKRKLSEPDYGVPPKLLHTVPYGMDIQQFLRKYNAPPSSYVPMVESGKTVLICPARLVPVKGHRYLLEAIYRLKQKRNDFVCWLIGNGPLYSEMVSLASSLGITDVVHFFGDRDDVPQLLRQSDILVLPSVQDNHPFSIMEAQVAGKLVVASNAGGIPEMVSHKKTGFIFASSNSDDLASKLNYVLSHPTLAKQVAVQGHRWGLHRWSLSTLLKNTMGIYLSALEKVRK</sequence>
<dbReference type="PATRIC" id="fig|1300222.3.peg.4157"/>
<name>M8DBV0_9BACL</name>
<proteinExistence type="predicted"/>
<keyword evidence="4" id="KW-1185">Reference proteome</keyword>
<feature type="domain" description="Glycosyltransferase subfamily 4-like N-terminal" evidence="2">
    <location>
        <begin position="14"/>
        <end position="206"/>
    </location>
</feature>
<dbReference type="STRING" id="1300222.I532_19796"/>
<evidence type="ECO:0000259" key="1">
    <source>
        <dbReference type="Pfam" id="PF00534"/>
    </source>
</evidence>
<dbReference type="InterPro" id="IPR001296">
    <property type="entry name" value="Glyco_trans_1"/>
</dbReference>
<dbReference type="AlphaFoldDB" id="M8DBV0"/>
<reference evidence="3 4" key="1">
    <citation type="submission" date="2013-03" db="EMBL/GenBank/DDBJ databases">
        <title>Assembly of a new bacterial strain Brevibacillus borstelensis AK1.</title>
        <authorList>
            <person name="Rajan I."/>
            <person name="PoliReddy D."/>
            <person name="Sugumar T."/>
            <person name="Rathinam K."/>
            <person name="Alqarawi S."/>
            <person name="Khalil A.B."/>
            <person name="Sivakumar N."/>
        </authorList>
    </citation>
    <scope>NUCLEOTIDE SEQUENCE [LARGE SCALE GENOMIC DNA]</scope>
    <source>
        <strain evidence="3 4">AK1</strain>
    </source>
</reference>
<dbReference type="Proteomes" id="UP000012081">
    <property type="component" value="Unassembled WGS sequence"/>
</dbReference>
<dbReference type="Pfam" id="PF00534">
    <property type="entry name" value="Glycos_transf_1"/>
    <property type="match status" value="1"/>
</dbReference>
<dbReference type="CDD" id="cd03801">
    <property type="entry name" value="GT4_PimA-like"/>
    <property type="match status" value="1"/>
</dbReference>
<protein>
    <submittedName>
        <fullName evidence="3">Group 1 glycosyl transferase</fullName>
    </submittedName>
</protein>